<proteinExistence type="predicted"/>
<feature type="compositionally biased region" description="Basic residues" evidence="1">
    <location>
        <begin position="251"/>
        <end position="260"/>
    </location>
</feature>
<accession>A0A9P6DL47</accession>
<sequence length="348" mass="39270">IFAINMNSAWSTALGRFFNDWQLPALNCATTQPHNSPDRSWPGPRCQTTRPNPPGPPWQHAKQNNAKWRHERWQRKPHTRCGGCVVLYVVIDQKQQKMMMGPTNDGWPDETQMEPHTCFGGCVVISRPPPNETCGPPDETWDQQPTTQGDRKRGQDHTPAEVGCHLNPQRSPLPKPQPNETRPRSANQTKPGTRNPRRETTKRRWNHTPTLAGVWSTPHKPKSANPPGSQRNPAREYTPAHKRTNDDTRMKPGRKRRSHTRCGGLRCPPKPAKPRSHDKTMQPRRNHRTTPKPGSHEHKPVAANAMREPQMTPCDRATNGTHAKVPAYPLQMRGPANDHTPTAVGVVI</sequence>
<name>A0A9P6DL47_9AGAM</name>
<dbReference type="EMBL" id="MU129536">
    <property type="protein sequence ID" value="KAF9502899.1"/>
    <property type="molecule type" value="Genomic_DNA"/>
</dbReference>
<dbReference type="AlphaFoldDB" id="A0A9P6DL47"/>
<comment type="caution">
    <text evidence="2">The sequence shown here is derived from an EMBL/GenBank/DDBJ whole genome shotgun (WGS) entry which is preliminary data.</text>
</comment>
<evidence type="ECO:0000313" key="2">
    <source>
        <dbReference type="EMBL" id="KAF9502899.1"/>
    </source>
</evidence>
<feature type="region of interest" description="Disordered" evidence="1">
    <location>
        <begin position="32"/>
        <end position="72"/>
    </location>
</feature>
<feature type="region of interest" description="Disordered" evidence="1">
    <location>
        <begin position="129"/>
        <end position="299"/>
    </location>
</feature>
<feature type="non-terminal residue" evidence="2">
    <location>
        <position position="1"/>
    </location>
</feature>
<dbReference type="Proteomes" id="UP000886523">
    <property type="component" value="Unassembled WGS sequence"/>
</dbReference>
<keyword evidence="3" id="KW-1185">Reference proteome</keyword>
<gene>
    <name evidence="2" type="ORF">BS47DRAFT_1369936</name>
</gene>
<reference evidence="2" key="1">
    <citation type="journal article" date="2020" name="Nat. Commun.">
        <title>Large-scale genome sequencing of mycorrhizal fungi provides insights into the early evolution of symbiotic traits.</title>
        <authorList>
            <person name="Miyauchi S."/>
            <person name="Kiss E."/>
            <person name="Kuo A."/>
            <person name="Drula E."/>
            <person name="Kohler A."/>
            <person name="Sanchez-Garcia M."/>
            <person name="Morin E."/>
            <person name="Andreopoulos B."/>
            <person name="Barry K.W."/>
            <person name="Bonito G."/>
            <person name="Buee M."/>
            <person name="Carver A."/>
            <person name="Chen C."/>
            <person name="Cichocki N."/>
            <person name="Clum A."/>
            <person name="Culley D."/>
            <person name="Crous P.W."/>
            <person name="Fauchery L."/>
            <person name="Girlanda M."/>
            <person name="Hayes R.D."/>
            <person name="Keri Z."/>
            <person name="LaButti K."/>
            <person name="Lipzen A."/>
            <person name="Lombard V."/>
            <person name="Magnuson J."/>
            <person name="Maillard F."/>
            <person name="Murat C."/>
            <person name="Nolan M."/>
            <person name="Ohm R.A."/>
            <person name="Pangilinan J."/>
            <person name="Pereira M.F."/>
            <person name="Perotto S."/>
            <person name="Peter M."/>
            <person name="Pfister S."/>
            <person name="Riley R."/>
            <person name="Sitrit Y."/>
            <person name="Stielow J.B."/>
            <person name="Szollosi G."/>
            <person name="Zifcakova L."/>
            <person name="Stursova M."/>
            <person name="Spatafora J.W."/>
            <person name="Tedersoo L."/>
            <person name="Vaario L.M."/>
            <person name="Yamada A."/>
            <person name="Yan M."/>
            <person name="Wang P."/>
            <person name="Xu J."/>
            <person name="Bruns T."/>
            <person name="Baldrian P."/>
            <person name="Vilgalys R."/>
            <person name="Dunand C."/>
            <person name="Henrissat B."/>
            <person name="Grigoriev I.V."/>
            <person name="Hibbett D."/>
            <person name="Nagy L.G."/>
            <person name="Martin F.M."/>
        </authorList>
    </citation>
    <scope>NUCLEOTIDE SEQUENCE</scope>
    <source>
        <strain evidence="2">UP504</strain>
    </source>
</reference>
<evidence type="ECO:0000256" key="1">
    <source>
        <dbReference type="SAM" id="MobiDB-lite"/>
    </source>
</evidence>
<evidence type="ECO:0000313" key="3">
    <source>
        <dbReference type="Proteomes" id="UP000886523"/>
    </source>
</evidence>
<protein>
    <submittedName>
        <fullName evidence="2">Uncharacterized protein</fullName>
    </submittedName>
</protein>
<organism evidence="2 3">
    <name type="scientific">Hydnum rufescens UP504</name>
    <dbReference type="NCBI Taxonomy" id="1448309"/>
    <lineage>
        <taxon>Eukaryota</taxon>
        <taxon>Fungi</taxon>
        <taxon>Dikarya</taxon>
        <taxon>Basidiomycota</taxon>
        <taxon>Agaricomycotina</taxon>
        <taxon>Agaricomycetes</taxon>
        <taxon>Cantharellales</taxon>
        <taxon>Hydnaceae</taxon>
        <taxon>Hydnum</taxon>
    </lineage>
</organism>
<feature type="compositionally biased region" description="Polar residues" evidence="1">
    <location>
        <begin position="178"/>
        <end position="192"/>
    </location>
</feature>
<feature type="compositionally biased region" description="Basic and acidic residues" evidence="1">
    <location>
        <begin position="149"/>
        <end position="159"/>
    </location>
</feature>